<proteinExistence type="inferred from homology"/>
<dbReference type="Gene3D" id="3.40.1380.10">
    <property type="match status" value="1"/>
</dbReference>
<evidence type="ECO:0000313" key="9">
    <source>
        <dbReference type="EMBL" id="OHA00367.1"/>
    </source>
</evidence>
<evidence type="ECO:0000256" key="1">
    <source>
        <dbReference type="ARBA" id="ARBA00004170"/>
    </source>
</evidence>
<dbReference type="GO" id="GO:0045259">
    <property type="term" value="C:proton-transporting ATP synthase complex"/>
    <property type="evidence" value="ECO:0007669"/>
    <property type="project" value="UniProtKB-KW"/>
</dbReference>
<evidence type="ECO:0000256" key="5">
    <source>
        <dbReference type="ARBA" id="ARBA00023065"/>
    </source>
</evidence>
<keyword evidence="7" id="KW-0139">CF(1)</keyword>
<dbReference type="InterPro" id="IPR035968">
    <property type="entry name" value="ATP_synth_F1_ATPase_gsu"/>
</dbReference>
<keyword evidence="3" id="KW-0813">Transport</keyword>
<name>A0A1G2KLN3_9BACT</name>
<keyword evidence="6" id="KW-0472">Membrane</keyword>
<dbReference type="SUPFAM" id="SSF52943">
    <property type="entry name" value="ATP synthase (F1-ATPase), gamma subunit"/>
    <property type="match status" value="2"/>
</dbReference>
<keyword evidence="4" id="KW-0375">Hydrogen ion transport</keyword>
<dbReference type="EMBL" id="MHQI01000017">
    <property type="protein sequence ID" value="OHA00367.1"/>
    <property type="molecule type" value="Genomic_DNA"/>
</dbReference>
<protein>
    <recommendedName>
        <fullName evidence="11">ATP synthase gamma chain</fullName>
    </recommendedName>
</protein>
<dbReference type="GO" id="GO:0046933">
    <property type="term" value="F:proton-transporting ATP synthase activity, rotational mechanism"/>
    <property type="evidence" value="ECO:0007669"/>
    <property type="project" value="InterPro"/>
</dbReference>
<dbReference type="STRING" id="1802270.A3C07_03440"/>
<evidence type="ECO:0000256" key="7">
    <source>
        <dbReference type="ARBA" id="ARBA00023196"/>
    </source>
</evidence>
<dbReference type="Proteomes" id="UP000179023">
    <property type="component" value="Unassembled WGS sequence"/>
</dbReference>
<reference evidence="9 10" key="1">
    <citation type="journal article" date="2016" name="Nat. Commun.">
        <title>Thousands of microbial genomes shed light on interconnected biogeochemical processes in an aquifer system.</title>
        <authorList>
            <person name="Anantharaman K."/>
            <person name="Brown C.T."/>
            <person name="Hug L.A."/>
            <person name="Sharon I."/>
            <person name="Castelle C.J."/>
            <person name="Probst A.J."/>
            <person name="Thomas B.C."/>
            <person name="Singh A."/>
            <person name="Wilkins M.J."/>
            <person name="Karaoz U."/>
            <person name="Brodie E.L."/>
            <person name="Williams K.H."/>
            <person name="Hubbard S.S."/>
            <person name="Banfield J.F."/>
        </authorList>
    </citation>
    <scope>NUCLEOTIDE SEQUENCE [LARGE SCALE GENOMIC DNA]</scope>
</reference>
<gene>
    <name evidence="9" type="ORF">A3C07_03440</name>
</gene>
<sequence>MTDYTKIDNEVATLDDMRGLVVAYETIASSAMRRIRNFVLENRAFHEGLNRLFQEVVYAYRKEMARLARKRNIQSQKSLSLLRRNGKTVRVLLSANTGLYGEIITKLFARFAAETKEYPGDIVIVGKIGRMLWERAMPGAPFTPLEIRNGETRTASTQYAERNAAPVSGESKSLTGFTPLEIWAVLKRWTRGTPQSSYAPQKLSHSASLTGFTYFDFSDSTVVHKDLQKITQYVSAYERIVVFHGAFRSLLKQDVAASDVSGGGRISTDAGESKVSYLFEPSLEDVAVMFETEIFFSLFEQLFHESRLAKLSSRMVLLDRATANIDRTVKRLSFEHRKLEHRLFNKKQLDAMSGIALWNMAYES</sequence>
<comment type="subcellular location">
    <subcellularLocation>
        <location evidence="1">Membrane</location>
        <topology evidence="1">Peripheral membrane protein</topology>
    </subcellularLocation>
</comment>
<comment type="similarity">
    <text evidence="2">Belongs to the ATPase gamma chain family.</text>
</comment>
<keyword evidence="5" id="KW-0406">Ion transport</keyword>
<organism evidence="9 10">
    <name type="scientific">Candidatus Sungbacteria bacterium RIFCSPHIGHO2_02_FULL_47_11</name>
    <dbReference type="NCBI Taxonomy" id="1802270"/>
    <lineage>
        <taxon>Bacteria</taxon>
        <taxon>Candidatus Sungiibacteriota</taxon>
    </lineage>
</organism>
<evidence type="ECO:0008006" key="11">
    <source>
        <dbReference type="Google" id="ProtNLM"/>
    </source>
</evidence>
<dbReference type="AlphaFoldDB" id="A0A1G2KLN3"/>
<evidence type="ECO:0000256" key="4">
    <source>
        <dbReference type="ARBA" id="ARBA00022781"/>
    </source>
</evidence>
<evidence type="ECO:0000256" key="3">
    <source>
        <dbReference type="ARBA" id="ARBA00022448"/>
    </source>
</evidence>
<evidence type="ECO:0000256" key="6">
    <source>
        <dbReference type="ARBA" id="ARBA00023136"/>
    </source>
</evidence>
<evidence type="ECO:0000256" key="8">
    <source>
        <dbReference type="ARBA" id="ARBA00023310"/>
    </source>
</evidence>
<evidence type="ECO:0000313" key="10">
    <source>
        <dbReference type="Proteomes" id="UP000179023"/>
    </source>
</evidence>
<keyword evidence="8" id="KW-0066">ATP synthesis</keyword>
<evidence type="ECO:0000256" key="2">
    <source>
        <dbReference type="ARBA" id="ARBA00007681"/>
    </source>
</evidence>
<accession>A0A1G2KLN3</accession>
<comment type="caution">
    <text evidence="9">The sequence shown here is derived from an EMBL/GenBank/DDBJ whole genome shotgun (WGS) entry which is preliminary data.</text>
</comment>